<organism evidence="2 3">
    <name type="scientific">Streptomyces griseochromogenes</name>
    <dbReference type="NCBI Taxonomy" id="68214"/>
    <lineage>
        <taxon>Bacteria</taxon>
        <taxon>Bacillati</taxon>
        <taxon>Actinomycetota</taxon>
        <taxon>Actinomycetes</taxon>
        <taxon>Kitasatosporales</taxon>
        <taxon>Streptomycetaceae</taxon>
        <taxon>Streptomyces</taxon>
    </lineage>
</organism>
<accession>A0ABS4LRA0</accession>
<evidence type="ECO:0000313" key="2">
    <source>
        <dbReference type="EMBL" id="MBP2049926.1"/>
    </source>
</evidence>
<dbReference type="Proteomes" id="UP001519309">
    <property type="component" value="Unassembled WGS sequence"/>
</dbReference>
<feature type="region of interest" description="Disordered" evidence="1">
    <location>
        <begin position="1"/>
        <end position="21"/>
    </location>
</feature>
<sequence>MRASLIQLSVDSSDSPDDRRRRAASLVRDRAGDDLVVLPELWTAGAWAYDRWGHDAE</sequence>
<evidence type="ECO:0000256" key="1">
    <source>
        <dbReference type="SAM" id="MobiDB-lite"/>
    </source>
</evidence>
<evidence type="ECO:0000313" key="3">
    <source>
        <dbReference type="Proteomes" id="UP001519309"/>
    </source>
</evidence>
<dbReference type="InterPro" id="IPR036526">
    <property type="entry name" value="C-N_Hydrolase_sf"/>
</dbReference>
<protein>
    <submittedName>
        <fullName evidence="2">Amidohydrolase</fullName>
    </submittedName>
</protein>
<reference evidence="2 3" key="1">
    <citation type="submission" date="2021-03" db="EMBL/GenBank/DDBJ databases">
        <title>Genomic Encyclopedia of Type Strains, Phase IV (KMG-IV): sequencing the most valuable type-strain genomes for metagenomic binning, comparative biology and taxonomic classification.</title>
        <authorList>
            <person name="Goeker M."/>
        </authorList>
    </citation>
    <scope>NUCLEOTIDE SEQUENCE [LARGE SCALE GENOMIC DNA]</scope>
    <source>
        <strain evidence="2 3">DSM 40499</strain>
    </source>
</reference>
<dbReference type="EMBL" id="JAGGLP010000005">
    <property type="protein sequence ID" value="MBP2049926.1"/>
    <property type="molecule type" value="Genomic_DNA"/>
</dbReference>
<comment type="caution">
    <text evidence="2">The sequence shown here is derived from an EMBL/GenBank/DDBJ whole genome shotgun (WGS) entry which is preliminary data.</text>
</comment>
<keyword evidence="3" id="KW-1185">Reference proteome</keyword>
<proteinExistence type="predicted"/>
<gene>
    <name evidence="2" type="ORF">J2Z21_002862</name>
</gene>
<name>A0ABS4LRA0_9ACTN</name>
<feature type="compositionally biased region" description="Polar residues" evidence="1">
    <location>
        <begin position="1"/>
        <end position="10"/>
    </location>
</feature>
<dbReference type="SUPFAM" id="SSF56317">
    <property type="entry name" value="Carbon-nitrogen hydrolase"/>
    <property type="match status" value="1"/>
</dbReference>